<dbReference type="InterPro" id="IPR011701">
    <property type="entry name" value="MFS"/>
</dbReference>
<feature type="transmembrane region" description="Helical" evidence="7">
    <location>
        <begin position="265"/>
        <end position="285"/>
    </location>
</feature>
<keyword evidence="4 7" id="KW-1133">Transmembrane helix</keyword>
<dbReference type="PANTHER" id="PTHR23501">
    <property type="entry name" value="MAJOR FACILITATOR SUPERFAMILY"/>
    <property type="match status" value="1"/>
</dbReference>
<reference evidence="9" key="1">
    <citation type="submission" date="2020-12" db="EMBL/GenBank/DDBJ databases">
        <title>Metabolic potential, ecology and presence of endohyphal bacteria is reflected in genomic diversity of Mucoromycotina.</title>
        <authorList>
            <person name="Muszewska A."/>
            <person name="Okrasinska A."/>
            <person name="Steczkiewicz K."/>
            <person name="Drgas O."/>
            <person name="Orlowska M."/>
            <person name="Perlinska-Lenart U."/>
            <person name="Aleksandrzak-Piekarczyk T."/>
            <person name="Szatraj K."/>
            <person name="Zielenkiewicz U."/>
            <person name="Pilsyk S."/>
            <person name="Malc E."/>
            <person name="Mieczkowski P."/>
            <person name="Kruszewska J.S."/>
            <person name="Biernat P."/>
            <person name="Pawlowska J."/>
        </authorList>
    </citation>
    <scope>NUCLEOTIDE SEQUENCE</scope>
    <source>
        <strain evidence="9">WA0000051536</strain>
    </source>
</reference>
<evidence type="ECO:0000256" key="1">
    <source>
        <dbReference type="ARBA" id="ARBA00004127"/>
    </source>
</evidence>
<dbReference type="CDD" id="cd17502">
    <property type="entry name" value="MFS_Azr1_MDR_like"/>
    <property type="match status" value="1"/>
</dbReference>
<dbReference type="SUPFAM" id="SSF103473">
    <property type="entry name" value="MFS general substrate transporter"/>
    <property type="match status" value="1"/>
</dbReference>
<sequence length="598" mass="66078">MDENRSTQKHLEVEEHLEYIYHGSPSDYFNNTRMSVETYATAKEPDSESLTTIGDQTESEKDSEESIDTTIAVQTTKSELYQDSQATDDAEPYNDHGRGLPLKQFIIVYTGVSTALPKIASAALKQFTNQSYINTLFHSEFESLYQISWVGSSYLLTSTAFQPLYGRLSDIFGRKPMLLFALTSFLIGSTLCGASTNMTMLIICRAFSGIVSGGMRSSVRDDKCYIVALRQRAKYHAITGIVYALATILGPLIGGFFVDHSTWRLAFYINVPIEIITIIAIFFLLPLKSPKVSITQQYIYAAIPSHQFPLDRGGSEMPWNSPIIIILFTVGGVLGLSFIFVEGKIAKFPVIPGHVFKIRTVVSVYISIFFTGLLYFGEIYYLPIYLQVVNGATATGSGLRMMPLLLAQSRTNALPRPPVLIATLDEHSSQVKQVGLLLMIGMATGCTMQNSLIAVQSAVEPKDAAVVLSVRNFWRSVGGVMGVAICGSLLNNSLHSRLPIALGPLYTDQLLTDIISNPSIIRTLEPTIQHAVINAYVESLQIIFRSWIVYAGMAFIASLGIKQYKLRNTIDKVLVLEDEKDNADVEKNNDDVEKKAAM</sequence>
<keyword evidence="3 7" id="KW-0812">Transmembrane</keyword>
<feature type="transmembrane region" description="Helical" evidence="7">
    <location>
        <begin position="542"/>
        <end position="561"/>
    </location>
</feature>
<protein>
    <recommendedName>
        <fullName evidence="8">Major facilitator superfamily (MFS) profile domain-containing protein</fullName>
    </recommendedName>
</protein>
<evidence type="ECO:0000313" key="9">
    <source>
        <dbReference type="EMBL" id="KAG2185440.1"/>
    </source>
</evidence>
<feature type="transmembrane region" description="Helical" evidence="7">
    <location>
        <begin position="362"/>
        <end position="382"/>
    </location>
</feature>
<evidence type="ECO:0000259" key="8">
    <source>
        <dbReference type="PROSITE" id="PS50850"/>
    </source>
</evidence>
<comment type="subcellular location">
    <subcellularLocation>
        <location evidence="1">Endomembrane system</location>
        <topology evidence="1">Multi-pass membrane protein</topology>
    </subcellularLocation>
</comment>
<dbReference type="OrthoDB" id="6770063at2759"/>
<dbReference type="GO" id="GO:0022857">
    <property type="term" value="F:transmembrane transporter activity"/>
    <property type="evidence" value="ECO:0007669"/>
    <property type="project" value="InterPro"/>
</dbReference>
<dbReference type="GO" id="GO:0005886">
    <property type="term" value="C:plasma membrane"/>
    <property type="evidence" value="ECO:0007669"/>
    <property type="project" value="TreeGrafter"/>
</dbReference>
<accession>A0A8H7Q4L8</accession>
<proteinExistence type="predicted"/>
<evidence type="ECO:0000256" key="2">
    <source>
        <dbReference type="ARBA" id="ARBA00022448"/>
    </source>
</evidence>
<name>A0A8H7Q4L8_9FUNG</name>
<keyword evidence="10" id="KW-1185">Reference proteome</keyword>
<organism evidence="9 10">
    <name type="scientific">Umbelopsis vinacea</name>
    <dbReference type="NCBI Taxonomy" id="44442"/>
    <lineage>
        <taxon>Eukaryota</taxon>
        <taxon>Fungi</taxon>
        <taxon>Fungi incertae sedis</taxon>
        <taxon>Mucoromycota</taxon>
        <taxon>Mucoromycotina</taxon>
        <taxon>Umbelopsidomycetes</taxon>
        <taxon>Umbelopsidales</taxon>
        <taxon>Umbelopsidaceae</taxon>
        <taxon>Umbelopsis</taxon>
    </lineage>
</organism>
<dbReference type="Gene3D" id="1.20.1250.20">
    <property type="entry name" value="MFS general substrate transporter like domains"/>
    <property type="match status" value="1"/>
</dbReference>
<gene>
    <name evidence="9" type="ORF">INT44_002231</name>
</gene>
<dbReference type="GO" id="GO:0012505">
    <property type="term" value="C:endomembrane system"/>
    <property type="evidence" value="ECO:0007669"/>
    <property type="project" value="UniProtKB-SubCell"/>
</dbReference>
<evidence type="ECO:0000256" key="4">
    <source>
        <dbReference type="ARBA" id="ARBA00022989"/>
    </source>
</evidence>
<feature type="transmembrane region" description="Helical" evidence="7">
    <location>
        <begin position="319"/>
        <end position="341"/>
    </location>
</feature>
<evidence type="ECO:0000313" key="10">
    <source>
        <dbReference type="Proteomes" id="UP000612746"/>
    </source>
</evidence>
<dbReference type="EMBL" id="JAEPRA010000005">
    <property type="protein sequence ID" value="KAG2185440.1"/>
    <property type="molecule type" value="Genomic_DNA"/>
</dbReference>
<feature type="transmembrane region" description="Helical" evidence="7">
    <location>
        <begin position="177"/>
        <end position="203"/>
    </location>
</feature>
<dbReference type="AlphaFoldDB" id="A0A8H7Q4L8"/>
<evidence type="ECO:0000256" key="5">
    <source>
        <dbReference type="ARBA" id="ARBA00023136"/>
    </source>
</evidence>
<dbReference type="PROSITE" id="PS50850">
    <property type="entry name" value="MFS"/>
    <property type="match status" value="1"/>
</dbReference>
<evidence type="ECO:0000256" key="3">
    <source>
        <dbReference type="ARBA" id="ARBA00022692"/>
    </source>
</evidence>
<evidence type="ECO:0000256" key="7">
    <source>
        <dbReference type="SAM" id="Phobius"/>
    </source>
</evidence>
<dbReference type="InterPro" id="IPR020846">
    <property type="entry name" value="MFS_dom"/>
</dbReference>
<evidence type="ECO:0000256" key="6">
    <source>
        <dbReference type="SAM" id="MobiDB-lite"/>
    </source>
</evidence>
<keyword evidence="5 7" id="KW-0472">Membrane</keyword>
<keyword evidence="2" id="KW-0813">Transport</keyword>
<dbReference type="InterPro" id="IPR036259">
    <property type="entry name" value="MFS_trans_sf"/>
</dbReference>
<dbReference type="Pfam" id="PF07690">
    <property type="entry name" value="MFS_1"/>
    <property type="match status" value="1"/>
</dbReference>
<feature type="transmembrane region" description="Helical" evidence="7">
    <location>
        <begin position="235"/>
        <end position="258"/>
    </location>
</feature>
<feature type="domain" description="Major facilitator superfamily (MFS) profile" evidence="8">
    <location>
        <begin position="106"/>
        <end position="569"/>
    </location>
</feature>
<feature type="region of interest" description="Disordered" evidence="6">
    <location>
        <begin position="40"/>
        <end position="68"/>
    </location>
</feature>
<dbReference type="Proteomes" id="UP000612746">
    <property type="component" value="Unassembled WGS sequence"/>
</dbReference>
<comment type="caution">
    <text evidence="9">The sequence shown here is derived from an EMBL/GenBank/DDBJ whole genome shotgun (WGS) entry which is preliminary data.</text>
</comment>
<dbReference type="PANTHER" id="PTHR23501:SF191">
    <property type="entry name" value="VACUOLAR BASIC AMINO ACID TRANSPORTER 4"/>
    <property type="match status" value="1"/>
</dbReference>